<dbReference type="GO" id="GO:0000139">
    <property type="term" value="C:Golgi membrane"/>
    <property type="evidence" value="ECO:0007669"/>
    <property type="project" value="TreeGrafter"/>
</dbReference>
<evidence type="ECO:0000256" key="3">
    <source>
        <dbReference type="ARBA" id="ARBA00022692"/>
    </source>
</evidence>
<sequence length="238" mass="26583">MWIFPLVGYVGSILAFVFLTIAIATGLYYISELIEEHTVVTKRIISRLIFGVMGLQVLLMLFDGFPINLSLLTIGSHLVYYGNLKKFPFVNMTNPTFLASIVLVLTNHFLWFRYFSNFQEIYLKKHLATGSMYDQPTLPTFPQIASFFGIIIWLVPFCLFISLSANDHVLPTMTTSSHITTSPGASIDNNTNNGLGIPTGMGPAKRQGIFKAMIDGVRNRASEVMNMGASKRRATRDL</sequence>
<evidence type="ECO:0000256" key="1">
    <source>
        <dbReference type="ARBA" id="ARBA00004141"/>
    </source>
</evidence>
<evidence type="ECO:0000313" key="8">
    <source>
        <dbReference type="Proteomes" id="UP000222788"/>
    </source>
</evidence>
<proteinExistence type="inferred from homology"/>
<dbReference type="PANTHER" id="PTHR13144:SF0">
    <property type="entry name" value="PROTEIN TEX261"/>
    <property type="match status" value="1"/>
</dbReference>
<protein>
    <submittedName>
        <fullName evidence="7">Protein SVP26</fullName>
    </submittedName>
</protein>
<dbReference type="InterPro" id="IPR007277">
    <property type="entry name" value="Svp26/Tex261"/>
</dbReference>
<feature type="transmembrane region" description="Helical" evidence="6">
    <location>
        <begin position="6"/>
        <end position="30"/>
    </location>
</feature>
<keyword evidence="4 6" id="KW-1133">Transmembrane helix</keyword>
<feature type="transmembrane region" description="Helical" evidence="6">
    <location>
        <begin position="44"/>
        <end position="61"/>
    </location>
</feature>
<comment type="subcellular location">
    <subcellularLocation>
        <location evidence="1">Membrane</location>
        <topology evidence="1">Multi-pass membrane protein</topology>
    </subcellularLocation>
</comment>
<comment type="caution">
    <text evidence="7">The sequence shown here is derived from an EMBL/GenBank/DDBJ whole genome shotgun (WGS) entry which is preliminary data.</text>
</comment>
<reference evidence="7 8" key="2">
    <citation type="journal article" date="2013" name="IMA Fungus">
        <title>IMA Genome-F 1: Ceratocystis fimbriata: Draft nuclear genome sequence for the plant pathogen, Ceratocystis fimbriata.</title>
        <authorList>
            <person name="Wilken P.M."/>
            <person name="Steenkamp E.T."/>
            <person name="Wingfield M.J."/>
            <person name="de Beer Z.W."/>
            <person name="Wingfield B.D."/>
        </authorList>
    </citation>
    <scope>NUCLEOTIDE SEQUENCE [LARGE SCALE GENOMIC DNA]</scope>
    <source>
        <strain evidence="7 8">CBS 114723</strain>
    </source>
</reference>
<dbReference type="GO" id="GO:0030134">
    <property type="term" value="C:COPII-coated ER to Golgi transport vesicle"/>
    <property type="evidence" value="ECO:0007669"/>
    <property type="project" value="TreeGrafter"/>
</dbReference>
<dbReference type="Pfam" id="PF04148">
    <property type="entry name" value="Erv26"/>
    <property type="match status" value="1"/>
</dbReference>
<gene>
    <name evidence="7" type="primary">SVP26</name>
    <name evidence="7" type="ORF">CFIMG_002690RA</name>
</gene>
<accession>A0A2C5X514</accession>
<keyword evidence="5 6" id="KW-0472">Membrane</keyword>
<name>A0A2C5X514_9PEZI</name>
<feature type="transmembrane region" description="Helical" evidence="6">
    <location>
        <begin position="96"/>
        <end position="115"/>
    </location>
</feature>
<feature type="transmembrane region" description="Helical" evidence="6">
    <location>
        <begin position="144"/>
        <end position="163"/>
    </location>
</feature>
<comment type="similarity">
    <text evidence="2">Belongs to the SVP26 family.</text>
</comment>
<keyword evidence="3 6" id="KW-0812">Transmembrane</keyword>
<reference evidence="7 8" key="1">
    <citation type="journal article" date="2013" name="Fungal Biol.">
        <title>Analysis of microsatellite markers in the genome of the plant pathogen Ceratocystis fimbriata.</title>
        <authorList>
            <person name="Simpson M.C."/>
            <person name="Wilken P.M."/>
            <person name="Coetzee M.P."/>
            <person name="Wingfield M.J."/>
            <person name="Wingfield B.D."/>
        </authorList>
    </citation>
    <scope>NUCLEOTIDE SEQUENCE [LARGE SCALE GENOMIC DNA]</scope>
    <source>
        <strain evidence="7 8">CBS 114723</strain>
    </source>
</reference>
<dbReference type="PANTHER" id="PTHR13144">
    <property type="entry name" value="TEX261 PROTEIN"/>
    <property type="match status" value="1"/>
</dbReference>
<dbReference type="Proteomes" id="UP000222788">
    <property type="component" value="Unassembled WGS sequence"/>
</dbReference>
<keyword evidence="8" id="KW-1185">Reference proteome</keyword>
<organism evidence="7 8">
    <name type="scientific">Ceratocystis fimbriata CBS 114723</name>
    <dbReference type="NCBI Taxonomy" id="1035309"/>
    <lineage>
        <taxon>Eukaryota</taxon>
        <taxon>Fungi</taxon>
        <taxon>Dikarya</taxon>
        <taxon>Ascomycota</taxon>
        <taxon>Pezizomycotina</taxon>
        <taxon>Sordariomycetes</taxon>
        <taxon>Hypocreomycetidae</taxon>
        <taxon>Microascales</taxon>
        <taxon>Ceratocystidaceae</taxon>
        <taxon>Ceratocystis</taxon>
    </lineage>
</organism>
<dbReference type="GO" id="GO:0097020">
    <property type="term" value="F:COPII receptor activity"/>
    <property type="evidence" value="ECO:0007669"/>
    <property type="project" value="InterPro"/>
</dbReference>
<evidence type="ECO:0000256" key="2">
    <source>
        <dbReference type="ARBA" id="ARBA00008096"/>
    </source>
</evidence>
<evidence type="ECO:0000256" key="5">
    <source>
        <dbReference type="ARBA" id="ARBA00023136"/>
    </source>
</evidence>
<dbReference type="EMBL" id="APWK03000002">
    <property type="protein sequence ID" value="PHH56129.1"/>
    <property type="molecule type" value="Genomic_DNA"/>
</dbReference>
<dbReference type="GO" id="GO:0006888">
    <property type="term" value="P:endoplasmic reticulum to Golgi vesicle-mediated transport"/>
    <property type="evidence" value="ECO:0007669"/>
    <property type="project" value="InterPro"/>
</dbReference>
<evidence type="ECO:0000256" key="4">
    <source>
        <dbReference type="ARBA" id="ARBA00022989"/>
    </source>
</evidence>
<dbReference type="OrthoDB" id="28257at2759"/>
<dbReference type="AlphaFoldDB" id="A0A2C5X514"/>
<evidence type="ECO:0000313" key="7">
    <source>
        <dbReference type="EMBL" id="PHH56129.1"/>
    </source>
</evidence>
<evidence type="ECO:0000256" key="6">
    <source>
        <dbReference type="SAM" id="Phobius"/>
    </source>
</evidence>
<dbReference type="GO" id="GO:0005789">
    <property type="term" value="C:endoplasmic reticulum membrane"/>
    <property type="evidence" value="ECO:0007669"/>
    <property type="project" value="TreeGrafter"/>
</dbReference>